<dbReference type="EMBL" id="JAPFFK010000020">
    <property type="protein sequence ID" value="KAJ6679461.1"/>
    <property type="molecule type" value="Genomic_DNA"/>
</dbReference>
<name>A0A9Q0P0P9_SALPP</name>
<evidence type="ECO:0000256" key="1">
    <source>
        <dbReference type="SAM" id="MobiDB-lite"/>
    </source>
</evidence>
<dbReference type="AlphaFoldDB" id="A0A9Q0P0P9"/>
<evidence type="ECO:0000313" key="3">
    <source>
        <dbReference type="Proteomes" id="UP001151532"/>
    </source>
</evidence>
<keyword evidence="3" id="KW-1185">Reference proteome</keyword>
<comment type="caution">
    <text evidence="2">The sequence shown here is derived from an EMBL/GenBank/DDBJ whole genome shotgun (WGS) entry which is preliminary data.</text>
</comment>
<gene>
    <name evidence="2" type="ORF">OIU79_019262</name>
</gene>
<sequence>MLSCLVLYRRAEAGLYIITKHRASLFFFSFKTVPGTLTSLSCLTKISQQTELSLSQLHHPNHRPVPSATPAKRPFPLP</sequence>
<proteinExistence type="predicted"/>
<dbReference type="Proteomes" id="UP001151532">
    <property type="component" value="Chromosome 14"/>
</dbReference>
<feature type="region of interest" description="Disordered" evidence="1">
    <location>
        <begin position="55"/>
        <end position="78"/>
    </location>
</feature>
<organism evidence="2 3">
    <name type="scientific">Salix purpurea</name>
    <name type="common">Purple osier willow</name>
    <dbReference type="NCBI Taxonomy" id="77065"/>
    <lineage>
        <taxon>Eukaryota</taxon>
        <taxon>Viridiplantae</taxon>
        <taxon>Streptophyta</taxon>
        <taxon>Embryophyta</taxon>
        <taxon>Tracheophyta</taxon>
        <taxon>Spermatophyta</taxon>
        <taxon>Magnoliopsida</taxon>
        <taxon>eudicotyledons</taxon>
        <taxon>Gunneridae</taxon>
        <taxon>Pentapetalae</taxon>
        <taxon>rosids</taxon>
        <taxon>fabids</taxon>
        <taxon>Malpighiales</taxon>
        <taxon>Salicaceae</taxon>
        <taxon>Saliceae</taxon>
        <taxon>Salix</taxon>
    </lineage>
</organism>
<accession>A0A9Q0P0P9</accession>
<reference evidence="2" key="2">
    <citation type="journal article" date="2023" name="Int. J. Mol. Sci.">
        <title>De Novo Assembly and Annotation of 11 Diverse Shrub Willow (Salix) Genomes Reveals Novel Gene Organization in Sex-Linked Regions.</title>
        <authorList>
            <person name="Hyden B."/>
            <person name="Feng K."/>
            <person name="Yates T.B."/>
            <person name="Jawdy S."/>
            <person name="Cereghino C."/>
            <person name="Smart L.B."/>
            <person name="Muchero W."/>
        </authorList>
    </citation>
    <scope>NUCLEOTIDE SEQUENCE</scope>
    <source>
        <tissue evidence="2">Shoot tip</tissue>
    </source>
</reference>
<reference evidence="2" key="1">
    <citation type="submission" date="2022-11" db="EMBL/GenBank/DDBJ databases">
        <authorList>
            <person name="Hyden B.L."/>
            <person name="Feng K."/>
            <person name="Yates T."/>
            <person name="Jawdy S."/>
            <person name="Smart L.B."/>
            <person name="Muchero W."/>
        </authorList>
    </citation>
    <scope>NUCLEOTIDE SEQUENCE</scope>
    <source>
        <tissue evidence="2">Shoot tip</tissue>
    </source>
</reference>
<evidence type="ECO:0000313" key="2">
    <source>
        <dbReference type="EMBL" id="KAJ6679461.1"/>
    </source>
</evidence>
<protein>
    <submittedName>
        <fullName evidence="2">Uncharacterized protein</fullName>
    </submittedName>
</protein>